<sequence length="57" mass="6894">SCRNTRVWVEICEMSLPDLVKLKHGDKEEWDAFYNFVWPVAFAVAKNKLYYRWPDEV</sequence>
<feature type="non-terminal residue" evidence="1">
    <location>
        <position position="1"/>
    </location>
</feature>
<dbReference type="AlphaFoldDB" id="A0A382TAG4"/>
<organism evidence="1">
    <name type="scientific">marine metagenome</name>
    <dbReference type="NCBI Taxonomy" id="408172"/>
    <lineage>
        <taxon>unclassified sequences</taxon>
        <taxon>metagenomes</taxon>
        <taxon>ecological metagenomes</taxon>
    </lineage>
</organism>
<name>A0A382TAG4_9ZZZZ</name>
<dbReference type="EMBL" id="UINC01135145">
    <property type="protein sequence ID" value="SVD19120.1"/>
    <property type="molecule type" value="Genomic_DNA"/>
</dbReference>
<accession>A0A382TAG4</accession>
<proteinExistence type="predicted"/>
<evidence type="ECO:0000313" key="1">
    <source>
        <dbReference type="EMBL" id="SVD19120.1"/>
    </source>
</evidence>
<reference evidence="1" key="1">
    <citation type="submission" date="2018-05" db="EMBL/GenBank/DDBJ databases">
        <authorList>
            <person name="Lanie J.A."/>
            <person name="Ng W.-L."/>
            <person name="Kazmierczak K.M."/>
            <person name="Andrzejewski T.M."/>
            <person name="Davidsen T.M."/>
            <person name="Wayne K.J."/>
            <person name="Tettelin H."/>
            <person name="Glass J.I."/>
            <person name="Rusch D."/>
            <person name="Podicherti R."/>
            <person name="Tsui H.-C.T."/>
            <person name="Winkler M.E."/>
        </authorList>
    </citation>
    <scope>NUCLEOTIDE SEQUENCE</scope>
</reference>
<protein>
    <submittedName>
        <fullName evidence="1">Uncharacterized protein</fullName>
    </submittedName>
</protein>
<gene>
    <name evidence="1" type="ORF">METZ01_LOCUS371974</name>
</gene>